<evidence type="ECO:0000313" key="1">
    <source>
        <dbReference type="EMBL" id="KAG6452276.1"/>
    </source>
</evidence>
<sequence length="202" mass="23015">MMNCFEYLRLNTPRIGRVYNEAWSQKIGVMENLLPSTIFPINLNIKDVPRRRFDLLTRTDDIVKEHAKLVQDINGLKQVVFIPTIGEDSKDYEDSIFHEIIETSTTLKPMLTKPSKTSSIPIILLGGASQRHVVKSLPVDYSKPVINLVGTTISPVKHSYPFVMPSTSRKPLRVCMSTMPMYSTTTKQPSLWERLLNSIIPR</sequence>
<dbReference type="AlphaFoldDB" id="A0A921Z7M5"/>
<organism evidence="1 2">
    <name type="scientific">Manduca sexta</name>
    <name type="common">Tobacco hawkmoth</name>
    <name type="synonym">Tobacco hornworm</name>
    <dbReference type="NCBI Taxonomy" id="7130"/>
    <lineage>
        <taxon>Eukaryota</taxon>
        <taxon>Metazoa</taxon>
        <taxon>Ecdysozoa</taxon>
        <taxon>Arthropoda</taxon>
        <taxon>Hexapoda</taxon>
        <taxon>Insecta</taxon>
        <taxon>Pterygota</taxon>
        <taxon>Neoptera</taxon>
        <taxon>Endopterygota</taxon>
        <taxon>Lepidoptera</taxon>
        <taxon>Glossata</taxon>
        <taxon>Ditrysia</taxon>
        <taxon>Bombycoidea</taxon>
        <taxon>Sphingidae</taxon>
        <taxon>Sphinginae</taxon>
        <taxon>Sphingini</taxon>
        <taxon>Manduca</taxon>
    </lineage>
</organism>
<keyword evidence="2" id="KW-1185">Reference proteome</keyword>
<gene>
    <name evidence="1" type="ORF">O3G_MSEX007571</name>
</gene>
<dbReference type="EMBL" id="JH668421">
    <property type="protein sequence ID" value="KAG6452276.1"/>
    <property type="molecule type" value="Genomic_DNA"/>
</dbReference>
<reference evidence="1" key="1">
    <citation type="journal article" date="2016" name="Insect Biochem. Mol. Biol.">
        <title>Multifaceted biological insights from a draft genome sequence of the tobacco hornworm moth, Manduca sexta.</title>
        <authorList>
            <person name="Kanost M.R."/>
            <person name="Arrese E.L."/>
            <person name="Cao X."/>
            <person name="Chen Y.R."/>
            <person name="Chellapilla S."/>
            <person name="Goldsmith M.R."/>
            <person name="Grosse-Wilde E."/>
            <person name="Heckel D.G."/>
            <person name="Herndon N."/>
            <person name="Jiang H."/>
            <person name="Papanicolaou A."/>
            <person name="Qu J."/>
            <person name="Soulages J.L."/>
            <person name="Vogel H."/>
            <person name="Walters J."/>
            <person name="Waterhouse R.M."/>
            <person name="Ahn S.J."/>
            <person name="Almeida F.C."/>
            <person name="An C."/>
            <person name="Aqrawi P."/>
            <person name="Bretschneider A."/>
            <person name="Bryant W.B."/>
            <person name="Bucks S."/>
            <person name="Chao H."/>
            <person name="Chevignon G."/>
            <person name="Christen J.M."/>
            <person name="Clarke D.F."/>
            <person name="Dittmer N.T."/>
            <person name="Ferguson L.C.F."/>
            <person name="Garavelou S."/>
            <person name="Gordon K.H.J."/>
            <person name="Gunaratna R.T."/>
            <person name="Han Y."/>
            <person name="Hauser F."/>
            <person name="He Y."/>
            <person name="Heidel-Fischer H."/>
            <person name="Hirsh A."/>
            <person name="Hu Y."/>
            <person name="Jiang H."/>
            <person name="Kalra D."/>
            <person name="Klinner C."/>
            <person name="Konig C."/>
            <person name="Kovar C."/>
            <person name="Kroll A.R."/>
            <person name="Kuwar S.S."/>
            <person name="Lee S.L."/>
            <person name="Lehman R."/>
            <person name="Li K."/>
            <person name="Li Z."/>
            <person name="Liang H."/>
            <person name="Lovelace S."/>
            <person name="Lu Z."/>
            <person name="Mansfield J.H."/>
            <person name="McCulloch K.J."/>
            <person name="Mathew T."/>
            <person name="Morton B."/>
            <person name="Muzny D.M."/>
            <person name="Neunemann D."/>
            <person name="Ongeri F."/>
            <person name="Pauchet Y."/>
            <person name="Pu L.L."/>
            <person name="Pyrousis I."/>
            <person name="Rao X.J."/>
            <person name="Redding A."/>
            <person name="Roesel C."/>
            <person name="Sanchez-Gracia A."/>
            <person name="Schaack S."/>
            <person name="Shukla A."/>
            <person name="Tetreau G."/>
            <person name="Wang Y."/>
            <person name="Xiong G.H."/>
            <person name="Traut W."/>
            <person name="Walsh T.K."/>
            <person name="Worley K.C."/>
            <person name="Wu D."/>
            <person name="Wu W."/>
            <person name="Wu Y.Q."/>
            <person name="Zhang X."/>
            <person name="Zou Z."/>
            <person name="Zucker H."/>
            <person name="Briscoe A.D."/>
            <person name="Burmester T."/>
            <person name="Clem R.J."/>
            <person name="Feyereisen R."/>
            <person name="Grimmelikhuijzen C.J.P."/>
            <person name="Hamodrakas S.J."/>
            <person name="Hansson B.S."/>
            <person name="Huguet E."/>
            <person name="Jermiin L.S."/>
            <person name="Lan Q."/>
            <person name="Lehman H.K."/>
            <person name="Lorenzen M."/>
            <person name="Merzendorfer H."/>
            <person name="Michalopoulos I."/>
            <person name="Morton D.B."/>
            <person name="Muthukrishnan S."/>
            <person name="Oakeshott J.G."/>
            <person name="Palmer W."/>
            <person name="Park Y."/>
            <person name="Passarelli A.L."/>
            <person name="Rozas J."/>
            <person name="Schwartz L.M."/>
            <person name="Smith W."/>
            <person name="Southgate A."/>
            <person name="Vilcinskas A."/>
            <person name="Vogt R."/>
            <person name="Wang P."/>
            <person name="Werren J."/>
            <person name="Yu X.Q."/>
            <person name="Zhou J.J."/>
            <person name="Brown S.J."/>
            <person name="Scherer S.E."/>
            <person name="Richards S."/>
            <person name="Blissard G.W."/>
        </authorList>
    </citation>
    <scope>NUCLEOTIDE SEQUENCE</scope>
</reference>
<evidence type="ECO:0000313" key="2">
    <source>
        <dbReference type="Proteomes" id="UP000791440"/>
    </source>
</evidence>
<reference evidence="1" key="2">
    <citation type="submission" date="2020-12" db="EMBL/GenBank/DDBJ databases">
        <authorList>
            <person name="Kanost M."/>
        </authorList>
    </citation>
    <scope>NUCLEOTIDE SEQUENCE</scope>
</reference>
<protein>
    <submittedName>
        <fullName evidence="1">Uncharacterized protein</fullName>
    </submittedName>
</protein>
<proteinExistence type="predicted"/>
<dbReference type="Proteomes" id="UP000791440">
    <property type="component" value="Unassembled WGS sequence"/>
</dbReference>
<name>A0A921Z7M5_MANSE</name>
<comment type="caution">
    <text evidence="1">The sequence shown here is derived from an EMBL/GenBank/DDBJ whole genome shotgun (WGS) entry which is preliminary data.</text>
</comment>
<accession>A0A921Z7M5</accession>